<dbReference type="SUPFAM" id="SSF56349">
    <property type="entry name" value="DNA breaking-rejoining enzymes"/>
    <property type="match status" value="1"/>
</dbReference>
<reference evidence="8" key="1">
    <citation type="journal article" date="2014" name="Int. J. Syst. Evol. Microbiol.">
        <title>Complete genome of a new Firmicutes species belonging to the dominant human colonic microbiota ('Ruminococcus bicirculans') reveals two chromosomes and a selective capacity to utilize plant glucans.</title>
        <authorList>
            <consortium name="NISC Comparative Sequencing Program"/>
            <person name="Wegmann U."/>
            <person name="Louis P."/>
            <person name="Goesmann A."/>
            <person name="Henrissat B."/>
            <person name="Duncan S.H."/>
            <person name="Flint H.J."/>
        </authorList>
    </citation>
    <scope>NUCLEOTIDE SEQUENCE</scope>
    <source>
        <strain evidence="8">VKM Ac-1246</strain>
    </source>
</reference>
<dbReference type="InterPro" id="IPR044068">
    <property type="entry name" value="CB"/>
</dbReference>
<reference evidence="8" key="2">
    <citation type="submission" date="2023-01" db="EMBL/GenBank/DDBJ databases">
        <authorList>
            <person name="Sun Q."/>
            <person name="Evtushenko L."/>
        </authorList>
    </citation>
    <scope>NUCLEOTIDE SEQUENCE</scope>
    <source>
        <strain evidence="8">VKM Ac-1246</strain>
    </source>
</reference>
<name>A0ABQ5STJ1_9ACTN</name>
<organism evidence="8 9">
    <name type="scientific">Nocardioides luteus</name>
    <dbReference type="NCBI Taxonomy" id="1844"/>
    <lineage>
        <taxon>Bacteria</taxon>
        <taxon>Bacillati</taxon>
        <taxon>Actinomycetota</taxon>
        <taxon>Actinomycetes</taxon>
        <taxon>Propionibacteriales</taxon>
        <taxon>Nocardioidaceae</taxon>
        <taxon>Nocardioides</taxon>
    </lineage>
</organism>
<evidence type="ECO:0000259" key="6">
    <source>
        <dbReference type="PROSITE" id="PS51898"/>
    </source>
</evidence>
<feature type="domain" description="Tyr recombinase" evidence="6">
    <location>
        <begin position="173"/>
        <end position="370"/>
    </location>
</feature>
<feature type="region of interest" description="Disordered" evidence="5">
    <location>
        <begin position="1"/>
        <end position="22"/>
    </location>
</feature>
<keyword evidence="2 4" id="KW-0238">DNA-binding</keyword>
<dbReference type="PROSITE" id="PS51900">
    <property type="entry name" value="CB"/>
    <property type="match status" value="1"/>
</dbReference>
<dbReference type="PANTHER" id="PTHR30349">
    <property type="entry name" value="PHAGE INTEGRASE-RELATED"/>
    <property type="match status" value="1"/>
</dbReference>
<dbReference type="InterPro" id="IPR010998">
    <property type="entry name" value="Integrase_recombinase_N"/>
</dbReference>
<dbReference type="PANTHER" id="PTHR30349:SF64">
    <property type="entry name" value="PROPHAGE INTEGRASE INTD-RELATED"/>
    <property type="match status" value="1"/>
</dbReference>
<gene>
    <name evidence="8" type="ORF">GCM10017579_05620</name>
</gene>
<feature type="domain" description="Core-binding (CB)" evidence="7">
    <location>
        <begin position="73"/>
        <end position="150"/>
    </location>
</feature>
<evidence type="ECO:0000256" key="4">
    <source>
        <dbReference type="PROSITE-ProRule" id="PRU01248"/>
    </source>
</evidence>
<evidence type="ECO:0000256" key="1">
    <source>
        <dbReference type="ARBA" id="ARBA00008857"/>
    </source>
</evidence>
<dbReference type="InterPro" id="IPR011010">
    <property type="entry name" value="DNA_brk_join_enz"/>
</dbReference>
<evidence type="ECO:0000313" key="9">
    <source>
        <dbReference type="Proteomes" id="UP001142292"/>
    </source>
</evidence>
<protein>
    <recommendedName>
        <fullName evidence="10">Site-specific integrase</fullName>
    </recommendedName>
</protein>
<comment type="caution">
    <text evidence="8">The sequence shown here is derived from an EMBL/GenBank/DDBJ whole genome shotgun (WGS) entry which is preliminary data.</text>
</comment>
<evidence type="ECO:0008006" key="10">
    <source>
        <dbReference type="Google" id="ProtNLM"/>
    </source>
</evidence>
<dbReference type="InterPro" id="IPR013762">
    <property type="entry name" value="Integrase-like_cat_sf"/>
</dbReference>
<evidence type="ECO:0000259" key="7">
    <source>
        <dbReference type="PROSITE" id="PS51900"/>
    </source>
</evidence>
<dbReference type="Gene3D" id="1.10.150.130">
    <property type="match status" value="1"/>
</dbReference>
<dbReference type="Gene3D" id="1.10.443.10">
    <property type="entry name" value="Intergrase catalytic core"/>
    <property type="match status" value="1"/>
</dbReference>
<evidence type="ECO:0000256" key="5">
    <source>
        <dbReference type="SAM" id="MobiDB-lite"/>
    </source>
</evidence>
<keyword evidence="3" id="KW-0233">DNA recombination</keyword>
<evidence type="ECO:0000313" key="8">
    <source>
        <dbReference type="EMBL" id="GLJ66526.1"/>
    </source>
</evidence>
<dbReference type="PROSITE" id="PS51898">
    <property type="entry name" value="TYR_RECOMBINASE"/>
    <property type="match status" value="1"/>
</dbReference>
<dbReference type="Proteomes" id="UP001142292">
    <property type="component" value="Unassembled WGS sequence"/>
</dbReference>
<dbReference type="EMBL" id="BSEL01000001">
    <property type="protein sequence ID" value="GLJ66526.1"/>
    <property type="molecule type" value="Genomic_DNA"/>
</dbReference>
<keyword evidence="9" id="KW-1185">Reference proteome</keyword>
<dbReference type="CDD" id="cd01189">
    <property type="entry name" value="INT_ICEBs1_C_like"/>
    <property type="match status" value="1"/>
</dbReference>
<dbReference type="Pfam" id="PF00589">
    <property type="entry name" value="Phage_integrase"/>
    <property type="match status" value="1"/>
</dbReference>
<evidence type="ECO:0000256" key="3">
    <source>
        <dbReference type="ARBA" id="ARBA00023172"/>
    </source>
</evidence>
<dbReference type="InterPro" id="IPR050090">
    <property type="entry name" value="Tyrosine_recombinase_XerCD"/>
</dbReference>
<comment type="similarity">
    <text evidence="1">Belongs to the 'phage' integrase family.</text>
</comment>
<proteinExistence type="inferred from homology"/>
<dbReference type="InterPro" id="IPR002104">
    <property type="entry name" value="Integrase_catalytic"/>
</dbReference>
<accession>A0ABQ5STJ1</accession>
<dbReference type="RefSeq" id="WP_189119313.1">
    <property type="nucleotide sequence ID" value="NZ_BMRK01000011.1"/>
</dbReference>
<evidence type="ECO:0000256" key="2">
    <source>
        <dbReference type="ARBA" id="ARBA00023125"/>
    </source>
</evidence>
<sequence length="388" mass="43003">MSASIDDRWRDRNGKPTKRDGVGKRWMARYRPHTNAPEITKSFTKKTDAKDWLDQQTAAIITGLWADPKAGKVTFSTFAERWTARQIWADSTREGNETAIGSVTFADVPLGELRKSHLEQWVKSMHTRGLAPSTIGVRYSVVRSVLKGAVSDKVISSDPSDGVRLPRERRAAAAMTIPTPEQVAAALNDAAEHDPEFYAFIATAALVGPRLGEVAGLQVPDIDFLRRKVRVERQIQGTSRGNTRVVPPKHGSERWLNAPEELMTILAVHIEKHGLTEDPTHPGEEWIFGTGGYVYQRNSAGHSWRRVRERVGLEAFTIHDLRHFYASGLIADGCDVVTVQEAMGHSKPSITLNTYSHLWPSAEDKTRAAASKLARSVLADQARTRSSG</sequence>